<keyword evidence="1" id="KW-0285">Flavoprotein</keyword>
<dbReference type="AlphaFoldDB" id="A0A0M4FI00"/>
<evidence type="ECO:0000256" key="1">
    <source>
        <dbReference type="ARBA" id="ARBA00022630"/>
    </source>
</evidence>
<dbReference type="InterPro" id="IPR005025">
    <property type="entry name" value="FMN_Rdtase-like_dom"/>
</dbReference>
<sequence>MKIGVFLGSARREGNTEELVNRVIKNIDADVFHLLDYRIEPIVDMRHTEQGFSPVDDDAEDLVKKMLEYDVLIFATPLYWYTMSGHMKNFIDRWSQFLRSESLGFLPNMKQKKAYLIVTSGDKRKITPLPLVQQFQYICQFIGVEFVDYLLGTGNKPGEIVDDSSALAKAEEWNAIFRNM</sequence>
<organism evidence="4 5">
    <name type="scientific">Bacillus gobiensis</name>
    <dbReference type="NCBI Taxonomy" id="1441095"/>
    <lineage>
        <taxon>Bacteria</taxon>
        <taxon>Bacillati</taxon>
        <taxon>Bacillota</taxon>
        <taxon>Bacilli</taxon>
        <taxon>Bacillales</taxon>
        <taxon>Bacillaceae</taxon>
        <taxon>Bacillus</taxon>
    </lineage>
</organism>
<reference evidence="4 5" key="2">
    <citation type="journal article" date="2016" name="Int. J. Syst. Evol. Microbiol.">
        <title>Bacillus gobiensis sp. nov., isolated from a soil sample.</title>
        <authorList>
            <person name="Liu B."/>
            <person name="Liu G.H."/>
            <person name="Cetin S."/>
            <person name="Schumann P."/>
            <person name="Pan Z.Z."/>
            <person name="Chen Q.Q."/>
        </authorList>
    </citation>
    <scope>NUCLEOTIDE SEQUENCE [LARGE SCALE GENOMIC DNA]</scope>
    <source>
        <strain evidence="4 5">FJAT-4402</strain>
    </source>
</reference>
<dbReference type="PANTHER" id="PTHR43278">
    <property type="entry name" value="NAD(P)H-DEPENDENT FMN-CONTAINING OXIDOREDUCTASE YWQN-RELATED"/>
    <property type="match status" value="1"/>
</dbReference>
<feature type="domain" description="NADPH-dependent FMN reductase-like" evidence="3">
    <location>
        <begin position="1"/>
        <end position="124"/>
    </location>
</feature>
<dbReference type="STRING" id="1441095.AM592_13350"/>
<dbReference type="Pfam" id="PF03358">
    <property type="entry name" value="FMN_red"/>
    <property type="match status" value="1"/>
</dbReference>
<evidence type="ECO:0000256" key="2">
    <source>
        <dbReference type="ARBA" id="ARBA00022643"/>
    </source>
</evidence>
<dbReference type="Proteomes" id="UP000067625">
    <property type="component" value="Chromosome"/>
</dbReference>
<gene>
    <name evidence="4" type="ORF">AM592_13350</name>
</gene>
<keyword evidence="5" id="KW-1185">Reference proteome</keyword>
<dbReference type="GO" id="GO:0016491">
    <property type="term" value="F:oxidoreductase activity"/>
    <property type="evidence" value="ECO:0007669"/>
    <property type="project" value="InterPro"/>
</dbReference>
<dbReference type="InterPro" id="IPR029039">
    <property type="entry name" value="Flavoprotein-like_sf"/>
</dbReference>
<dbReference type="EMBL" id="CP012600">
    <property type="protein sequence ID" value="ALC82461.1"/>
    <property type="molecule type" value="Genomic_DNA"/>
</dbReference>
<accession>A0A0M4FI00</accession>
<dbReference type="Gene3D" id="3.40.50.360">
    <property type="match status" value="1"/>
</dbReference>
<evidence type="ECO:0000259" key="3">
    <source>
        <dbReference type="Pfam" id="PF03358"/>
    </source>
</evidence>
<dbReference type="OrthoDB" id="9805976at2"/>
<dbReference type="PANTHER" id="PTHR43278:SF4">
    <property type="entry name" value="NAD(P)H-DEPENDENT FMN-CONTAINING OXIDOREDUCTASE YWQN-RELATED"/>
    <property type="match status" value="1"/>
</dbReference>
<dbReference type="PATRIC" id="fig|1441095.3.peg.2925"/>
<dbReference type="InterPro" id="IPR051796">
    <property type="entry name" value="ISF_SsuE-like"/>
</dbReference>
<evidence type="ECO:0000313" key="4">
    <source>
        <dbReference type="EMBL" id="ALC82461.1"/>
    </source>
</evidence>
<keyword evidence="2" id="KW-0288">FMN</keyword>
<proteinExistence type="predicted"/>
<evidence type="ECO:0000313" key="5">
    <source>
        <dbReference type="Proteomes" id="UP000067625"/>
    </source>
</evidence>
<dbReference type="SUPFAM" id="SSF52218">
    <property type="entry name" value="Flavoproteins"/>
    <property type="match status" value="1"/>
</dbReference>
<name>A0A0M4FI00_9BACI</name>
<protein>
    <recommendedName>
        <fullName evidence="3">NADPH-dependent FMN reductase-like domain-containing protein</fullName>
    </recommendedName>
</protein>
<reference evidence="5" key="1">
    <citation type="submission" date="2015-08" db="EMBL/GenBank/DDBJ databases">
        <title>Genome sequencing project for genomic taxonomy and phylogenomics of Bacillus-like bacteria.</title>
        <authorList>
            <person name="Liu B."/>
            <person name="Wang J."/>
            <person name="Zhu Y."/>
            <person name="Liu G."/>
            <person name="Chen Q."/>
            <person name="Chen Z."/>
            <person name="Lan J."/>
            <person name="Che J."/>
            <person name="Ge C."/>
            <person name="Shi H."/>
            <person name="Pan Z."/>
            <person name="Liu X."/>
        </authorList>
    </citation>
    <scope>NUCLEOTIDE SEQUENCE [LARGE SCALE GENOMIC DNA]</scope>
    <source>
        <strain evidence="5">FJAT-4402</strain>
    </source>
</reference>